<accession>A0ABP0RZ84</accession>
<proteinExistence type="predicted"/>
<organism evidence="2 3">
    <name type="scientific">Durusdinium trenchii</name>
    <dbReference type="NCBI Taxonomy" id="1381693"/>
    <lineage>
        <taxon>Eukaryota</taxon>
        <taxon>Sar</taxon>
        <taxon>Alveolata</taxon>
        <taxon>Dinophyceae</taxon>
        <taxon>Suessiales</taxon>
        <taxon>Symbiodiniaceae</taxon>
        <taxon>Durusdinium</taxon>
    </lineage>
</organism>
<dbReference type="Proteomes" id="UP001642484">
    <property type="component" value="Unassembled WGS sequence"/>
</dbReference>
<reference evidence="2 3" key="1">
    <citation type="submission" date="2024-02" db="EMBL/GenBank/DDBJ databases">
        <authorList>
            <person name="Chen Y."/>
            <person name="Shah S."/>
            <person name="Dougan E. K."/>
            <person name="Thang M."/>
            <person name="Chan C."/>
        </authorList>
    </citation>
    <scope>NUCLEOTIDE SEQUENCE [LARGE SCALE GENOMIC DNA]</scope>
</reference>
<sequence>MSVSESIGGESRQIEAQTFRRKDCQESPFIGNMFDFDELEEKEVKEEQSMSTSTSLEAKAAAPPEKKKEIGNAAKQSNALPQAVEAEKSSHSAAPVEIEKEIGNAAKQSNALPQAVKAEESSQAAAPQVNPMLCRRLRNVGSPCRWLSRLSQSQIAGLVLMAC</sequence>
<evidence type="ECO:0000256" key="1">
    <source>
        <dbReference type="SAM" id="MobiDB-lite"/>
    </source>
</evidence>
<feature type="region of interest" description="Disordered" evidence="1">
    <location>
        <begin position="1"/>
        <end position="20"/>
    </location>
</feature>
<feature type="region of interest" description="Disordered" evidence="1">
    <location>
        <begin position="41"/>
        <end position="94"/>
    </location>
</feature>
<gene>
    <name evidence="2" type="ORF">CCMP2556_LOCUS49282</name>
</gene>
<evidence type="ECO:0000313" key="3">
    <source>
        <dbReference type="Proteomes" id="UP001642484"/>
    </source>
</evidence>
<evidence type="ECO:0000313" key="2">
    <source>
        <dbReference type="EMBL" id="CAK9105277.1"/>
    </source>
</evidence>
<dbReference type="EMBL" id="CAXAMN010026706">
    <property type="protein sequence ID" value="CAK9105277.1"/>
    <property type="molecule type" value="Genomic_DNA"/>
</dbReference>
<name>A0ABP0RZ84_9DINO</name>
<comment type="caution">
    <text evidence="2">The sequence shown here is derived from an EMBL/GenBank/DDBJ whole genome shotgun (WGS) entry which is preliminary data.</text>
</comment>
<protein>
    <submittedName>
        <fullName evidence="2">Uncharacterized protein</fullName>
    </submittedName>
</protein>
<keyword evidence="3" id="KW-1185">Reference proteome</keyword>